<keyword evidence="8" id="KW-1185">Reference proteome</keyword>
<comment type="cofactor">
    <cofactor evidence="1">
        <name>FAD</name>
        <dbReference type="ChEBI" id="CHEBI:57692"/>
    </cofactor>
</comment>
<dbReference type="InterPro" id="IPR036134">
    <property type="entry name" value="Crypto/Photolyase_FAD-like_sf"/>
</dbReference>
<feature type="domain" description="Photolyase/cryptochrome alpha/beta" evidence="6">
    <location>
        <begin position="1"/>
        <end position="129"/>
    </location>
</feature>
<dbReference type="EMBL" id="JAGGLD010000003">
    <property type="protein sequence ID" value="MBP2000973.1"/>
    <property type="molecule type" value="Genomic_DNA"/>
</dbReference>
<dbReference type="SUPFAM" id="SSF52425">
    <property type="entry name" value="Cryptochrome/photolyase, N-terminal domain"/>
    <property type="match status" value="1"/>
</dbReference>
<dbReference type="PANTHER" id="PTHR11455">
    <property type="entry name" value="CRYPTOCHROME"/>
    <property type="match status" value="1"/>
</dbReference>
<organism evidence="7 8">
    <name type="scientific">Paenibacillus shirakamiensis</name>
    <dbReference type="NCBI Taxonomy" id="1265935"/>
    <lineage>
        <taxon>Bacteria</taxon>
        <taxon>Bacillati</taxon>
        <taxon>Bacillota</taxon>
        <taxon>Bacilli</taxon>
        <taxon>Bacillales</taxon>
        <taxon>Paenibacillaceae</taxon>
        <taxon>Paenibacillus</taxon>
    </lineage>
</organism>
<comment type="caution">
    <text evidence="7">The sequence shown here is derived from an EMBL/GenBank/DDBJ whole genome shotgun (WGS) entry which is preliminary data.</text>
</comment>
<keyword evidence="2 5" id="KW-0285">Flavoprotein</keyword>
<gene>
    <name evidence="7" type="ORF">J2Z69_002016</name>
</gene>
<reference evidence="7 8" key="1">
    <citation type="submission" date="2021-03" db="EMBL/GenBank/DDBJ databases">
        <title>Genomic Encyclopedia of Type Strains, Phase IV (KMG-IV): sequencing the most valuable type-strain genomes for metagenomic binning, comparative biology and taxonomic classification.</title>
        <authorList>
            <person name="Goeker M."/>
        </authorList>
    </citation>
    <scope>NUCLEOTIDE SEQUENCE [LARGE SCALE GENOMIC DNA]</scope>
    <source>
        <strain evidence="7 8">DSM 26806</strain>
    </source>
</reference>
<dbReference type="InterPro" id="IPR014729">
    <property type="entry name" value="Rossmann-like_a/b/a_fold"/>
</dbReference>
<dbReference type="Pfam" id="PF00875">
    <property type="entry name" value="DNA_photolyase"/>
    <property type="match status" value="1"/>
</dbReference>
<comment type="similarity">
    <text evidence="5">Belongs to the DNA photolyase family.</text>
</comment>
<keyword evidence="7" id="KW-0456">Lyase</keyword>
<dbReference type="Gene3D" id="1.25.40.80">
    <property type="match status" value="1"/>
</dbReference>
<proteinExistence type="inferred from homology"/>
<dbReference type="SUPFAM" id="SSF48173">
    <property type="entry name" value="Cryptochrome/photolyase FAD-binding domain"/>
    <property type="match status" value="1"/>
</dbReference>
<dbReference type="InterPro" id="IPR036155">
    <property type="entry name" value="Crypto/Photolyase_N_sf"/>
</dbReference>
<dbReference type="PRINTS" id="PR00147">
    <property type="entry name" value="DNAPHOTLYASE"/>
</dbReference>
<evidence type="ECO:0000256" key="1">
    <source>
        <dbReference type="ARBA" id="ARBA00001974"/>
    </source>
</evidence>
<evidence type="ECO:0000256" key="3">
    <source>
        <dbReference type="ARBA" id="ARBA00022827"/>
    </source>
</evidence>
<dbReference type="PROSITE" id="PS00394">
    <property type="entry name" value="DNA_PHOTOLYASES_1_1"/>
    <property type="match status" value="1"/>
</dbReference>
<dbReference type="Gene3D" id="3.40.50.620">
    <property type="entry name" value="HUPs"/>
    <property type="match status" value="1"/>
</dbReference>
<dbReference type="Pfam" id="PF03441">
    <property type="entry name" value="FAD_binding_7"/>
    <property type="match status" value="1"/>
</dbReference>
<accession>A0ABS4JGX3</accession>
<evidence type="ECO:0000256" key="2">
    <source>
        <dbReference type="ARBA" id="ARBA00022630"/>
    </source>
</evidence>
<dbReference type="InterPro" id="IPR005101">
    <property type="entry name" value="Cryptochr/Photolyase_FAD-bd"/>
</dbReference>
<evidence type="ECO:0000259" key="6">
    <source>
        <dbReference type="PROSITE" id="PS51645"/>
    </source>
</evidence>
<dbReference type="PROSITE" id="PS51645">
    <property type="entry name" value="PHR_CRY_ALPHA_BETA"/>
    <property type="match status" value="1"/>
</dbReference>
<dbReference type="Proteomes" id="UP001519288">
    <property type="component" value="Unassembled WGS sequence"/>
</dbReference>
<dbReference type="EC" id="4.1.99.3" evidence="7"/>
<dbReference type="InterPro" id="IPR002081">
    <property type="entry name" value="Cryptochrome/DNA_photolyase_1"/>
</dbReference>
<evidence type="ECO:0000313" key="8">
    <source>
        <dbReference type="Proteomes" id="UP001519288"/>
    </source>
</evidence>
<sequence length="458" mass="53617">MILFIHRKDLRIQDMPAFEYITQREVPSLHTFIVDPAIIGQGRHVEHSGIQFLRTLSKLVELYKHDGLTLHLLYGDPIEITHDLVQRYPVQEIVVHEDYTPYSRERDGKLERVAAQRNISFTSLPDQPLIDWEDFHRFAERTDAYKVFTPFYRKWKAYMDLFFQPPVFTDVNELQTVALDSEVLDKYSLPFLIPNSSIDEPSVRLQDFIEDDLDSYERYRDYYSEEGTSHLSSALNTGAISSREVYAAVLHLPQAESWRRQLAWRDFYLYQSHQDPVFYSYENRFDLSALNDFHFEAWSQGNTGIPVIDAAMRQLNQTGYLPNRLRMITAMFLTKNLLCPFSLGEAYFRIKLADYDHALNRGGWLWCSSLGYDASPYFRIMNPVTQSQKFDPHGRYLRDWLPELAHLEGKALHQPHPQAIVDLKGSRLQAIEVYRGILQTSKSQPLTDNSFPRHHQVK</sequence>
<dbReference type="InterPro" id="IPR018394">
    <property type="entry name" value="DNA_photolyase_1_CS_C"/>
</dbReference>
<keyword evidence="4 5" id="KW-0157">Chromophore</keyword>
<dbReference type="InterPro" id="IPR006050">
    <property type="entry name" value="DNA_photolyase_N"/>
</dbReference>
<name>A0ABS4JGX3_9BACL</name>
<dbReference type="Gene3D" id="1.10.579.10">
    <property type="entry name" value="DNA Cyclobutane Dipyrimidine Photolyase, subunit A, domain 3"/>
    <property type="match status" value="1"/>
</dbReference>
<evidence type="ECO:0000313" key="7">
    <source>
        <dbReference type="EMBL" id="MBP2000973.1"/>
    </source>
</evidence>
<dbReference type="PANTHER" id="PTHR11455:SF9">
    <property type="entry name" value="CRYPTOCHROME CIRCADIAN CLOCK 5 ISOFORM X1"/>
    <property type="match status" value="1"/>
</dbReference>
<dbReference type="RefSeq" id="WP_209861595.1">
    <property type="nucleotide sequence ID" value="NZ_JAGGLD010000003.1"/>
</dbReference>
<dbReference type="GO" id="GO:0003904">
    <property type="term" value="F:deoxyribodipyrimidine photo-lyase activity"/>
    <property type="evidence" value="ECO:0007669"/>
    <property type="project" value="UniProtKB-EC"/>
</dbReference>
<protein>
    <submittedName>
        <fullName evidence="7">Deoxyribodipyrimidine photo-lyase</fullName>
        <ecNumber evidence="7">4.1.99.3</ecNumber>
    </submittedName>
</protein>
<evidence type="ECO:0000256" key="4">
    <source>
        <dbReference type="ARBA" id="ARBA00022991"/>
    </source>
</evidence>
<keyword evidence="3 5" id="KW-0274">FAD</keyword>
<evidence type="ECO:0000256" key="5">
    <source>
        <dbReference type="RuleBase" id="RU004182"/>
    </source>
</evidence>